<keyword evidence="2" id="KW-0812">Transmembrane</keyword>
<feature type="coiled-coil region" evidence="1">
    <location>
        <begin position="63"/>
        <end position="90"/>
    </location>
</feature>
<dbReference type="PROSITE" id="PS50113">
    <property type="entry name" value="PAC"/>
    <property type="match status" value="1"/>
</dbReference>
<evidence type="ECO:0000313" key="7">
    <source>
        <dbReference type="Proteomes" id="UP000076623"/>
    </source>
</evidence>
<evidence type="ECO:0000256" key="1">
    <source>
        <dbReference type="SAM" id="Coils"/>
    </source>
</evidence>
<dbReference type="PROSITE" id="PS50883">
    <property type="entry name" value="EAL"/>
    <property type="match status" value="1"/>
</dbReference>
<dbReference type="PANTHER" id="PTHR44757:SF2">
    <property type="entry name" value="BIOFILM ARCHITECTURE MAINTENANCE PROTEIN MBAA"/>
    <property type="match status" value="1"/>
</dbReference>
<gene>
    <name evidence="6" type="ORF">ABE65_015970</name>
</gene>
<keyword evidence="2" id="KW-0472">Membrane</keyword>
<dbReference type="Gene3D" id="2.10.70.100">
    <property type="match status" value="1"/>
</dbReference>
<dbReference type="Gene3D" id="3.30.70.270">
    <property type="match status" value="1"/>
</dbReference>
<dbReference type="SUPFAM" id="SSF55073">
    <property type="entry name" value="Nucleotide cyclase"/>
    <property type="match status" value="1"/>
</dbReference>
<evidence type="ECO:0000259" key="3">
    <source>
        <dbReference type="PROSITE" id="PS50113"/>
    </source>
</evidence>
<dbReference type="AlphaFoldDB" id="A0A160IPH6"/>
<feature type="transmembrane region" description="Helical" evidence="2">
    <location>
        <begin position="12"/>
        <end position="29"/>
    </location>
</feature>
<dbReference type="InterPro" id="IPR035965">
    <property type="entry name" value="PAS-like_dom_sf"/>
</dbReference>
<dbReference type="SMART" id="SM00267">
    <property type="entry name" value="GGDEF"/>
    <property type="match status" value="1"/>
</dbReference>
<dbReference type="SUPFAM" id="SSF141868">
    <property type="entry name" value="EAL domain-like"/>
    <property type="match status" value="1"/>
</dbReference>
<dbReference type="CDD" id="cd01948">
    <property type="entry name" value="EAL"/>
    <property type="match status" value="1"/>
</dbReference>
<dbReference type="Pfam" id="PF00990">
    <property type="entry name" value="GGDEF"/>
    <property type="match status" value="1"/>
</dbReference>
<organism evidence="6 7">
    <name type="scientific">Fictibacillus phosphorivorans</name>
    <dbReference type="NCBI Taxonomy" id="1221500"/>
    <lineage>
        <taxon>Bacteria</taxon>
        <taxon>Bacillati</taxon>
        <taxon>Bacillota</taxon>
        <taxon>Bacilli</taxon>
        <taxon>Bacillales</taxon>
        <taxon>Fictibacillaceae</taxon>
        <taxon>Fictibacillus</taxon>
    </lineage>
</organism>
<dbReference type="NCBIfam" id="TIGR00229">
    <property type="entry name" value="sensory_box"/>
    <property type="match status" value="1"/>
</dbReference>
<dbReference type="FunFam" id="3.20.20.450:FF:000001">
    <property type="entry name" value="Cyclic di-GMP phosphodiesterase yahA"/>
    <property type="match status" value="1"/>
</dbReference>
<feature type="domain" description="PAC" evidence="3">
    <location>
        <begin position="157"/>
        <end position="209"/>
    </location>
</feature>
<dbReference type="KEGG" id="fpn:ABE65_015970"/>
<dbReference type="InterPro" id="IPR035919">
    <property type="entry name" value="EAL_sf"/>
</dbReference>
<dbReference type="InterPro" id="IPR052155">
    <property type="entry name" value="Biofilm_reg_signaling"/>
</dbReference>
<proteinExistence type="predicted"/>
<dbReference type="InterPro" id="IPR000700">
    <property type="entry name" value="PAS-assoc_C"/>
</dbReference>
<dbReference type="RefSeq" id="WP_066396967.1">
    <property type="nucleotide sequence ID" value="NZ_CP015378.1"/>
</dbReference>
<feature type="transmembrane region" description="Helical" evidence="2">
    <location>
        <begin position="35"/>
        <end position="53"/>
    </location>
</feature>
<keyword evidence="7" id="KW-1185">Reference proteome</keyword>
<dbReference type="InterPro" id="IPR001633">
    <property type="entry name" value="EAL_dom"/>
</dbReference>
<dbReference type="InterPro" id="IPR013655">
    <property type="entry name" value="PAS_fold_3"/>
</dbReference>
<feature type="domain" description="GGDEF" evidence="5">
    <location>
        <begin position="241"/>
        <end position="373"/>
    </location>
</feature>
<name>A0A160IPH6_9BACL</name>
<evidence type="ECO:0008006" key="8">
    <source>
        <dbReference type="Google" id="ProtNLM"/>
    </source>
</evidence>
<dbReference type="EMBL" id="CP015378">
    <property type="protein sequence ID" value="ANC78214.1"/>
    <property type="molecule type" value="Genomic_DNA"/>
</dbReference>
<dbReference type="InterPro" id="IPR000014">
    <property type="entry name" value="PAS"/>
</dbReference>
<evidence type="ECO:0000259" key="5">
    <source>
        <dbReference type="PROSITE" id="PS50887"/>
    </source>
</evidence>
<dbReference type="NCBIfam" id="TIGR00254">
    <property type="entry name" value="GGDEF"/>
    <property type="match status" value="1"/>
</dbReference>
<dbReference type="CDD" id="cd01949">
    <property type="entry name" value="GGDEF"/>
    <property type="match status" value="1"/>
</dbReference>
<dbReference type="CDD" id="cd00130">
    <property type="entry name" value="PAS"/>
    <property type="match status" value="1"/>
</dbReference>
<keyword evidence="2" id="KW-1133">Transmembrane helix</keyword>
<dbReference type="PANTHER" id="PTHR44757">
    <property type="entry name" value="DIGUANYLATE CYCLASE DGCP"/>
    <property type="match status" value="1"/>
</dbReference>
<dbReference type="SMART" id="SM00086">
    <property type="entry name" value="PAC"/>
    <property type="match status" value="1"/>
</dbReference>
<dbReference type="Pfam" id="PF00563">
    <property type="entry name" value="EAL"/>
    <property type="match status" value="1"/>
</dbReference>
<evidence type="ECO:0000259" key="4">
    <source>
        <dbReference type="PROSITE" id="PS50883"/>
    </source>
</evidence>
<reference evidence="6 7" key="1">
    <citation type="submission" date="2016-04" db="EMBL/GenBank/DDBJ databases">
        <title>Complete genome sequence of Fictibacillus phosphorivorans G25-29, a strain toxic to nematodes.</title>
        <authorList>
            <person name="Zheng Z."/>
        </authorList>
    </citation>
    <scope>NUCLEOTIDE SEQUENCE [LARGE SCALE GENOMIC DNA]</scope>
    <source>
        <strain evidence="6 7">G25-29</strain>
    </source>
</reference>
<dbReference type="SMART" id="SM00052">
    <property type="entry name" value="EAL"/>
    <property type="match status" value="1"/>
</dbReference>
<dbReference type="STRING" id="1221500.ABE65_015970"/>
<dbReference type="Gene3D" id="3.30.450.20">
    <property type="entry name" value="PAS domain"/>
    <property type="match status" value="1"/>
</dbReference>
<dbReference type="SUPFAM" id="SSF55785">
    <property type="entry name" value="PYP-like sensor domain (PAS domain)"/>
    <property type="match status" value="1"/>
</dbReference>
<dbReference type="Gene3D" id="3.20.20.450">
    <property type="entry name" value="EAL domain"/>
    <property type="match status" value="1"/>
</dbReference>
<dbReference type="Proteomes" id="UP000076623">
    <property type="component" value="Chromosome"/>
</dbReference>
<dbReference type="Pfam" id="PF08447">
    <property type="entry name" value="PAS_3"/>
    <property type="match status" value="1"/>
</dbReference>
<dbReference type="PROSITE" id="PS50887">
    <property type="entry name" value="GGDEF"/>
    <property type="match status" value="1"/>
</dbReference>
<feature type="domain" description="EAL" evidence="4">
    <location>
        <begin position="382"/>
        <end position="636"/>
    </location>
</feature>
<dbReference type="InterPro" id="IPR001610">
    <property type="entry name" value="PAC"/>
</dbReference>
<evidence type="ECO:0000313" key="6">
    <source>
        <dbReference type="EMBL" id="ANC78214.1"/>
    </source>
</evidence>
<protein>
    <recommendedName>
        <fullName evidence="8">EAL domain-containing protein</fullName>
    </recommendedName>
</protein>
<sequence>MPLKHAKTKKWTYILAVLFTLHTVSTIGLMYNQDYFMYGIDLGIVVLFAILIYKMLIVKDSYAINLEQEILNHKETYAELEANRIKLQNIFDSIDVAIWSHNLKTNKLLITSGIEKLYGYPLQAFYDDSELWKKVIHPDDDEIIIKRGIAIQNGQITTSEYRIMKPNGEIRWIQDRGIPFLDANNELIDFNSILIDITERKRAEITIEHMAYYDELTGLPNRNGFMQTIEKQLKEADLQDQNLALMYVDLDRFNVLNDTLGHSFGDLLLQKVAELLKVTVGFYGTVFRRSGDEFLILLTFKEISEIKQKAEQIIQAFTKPFKLSGQEVFTTPSIGISIYPENGSDSETLLKRADSALYLAKEKGRNTYQFFTEQRDGKMERRLTLEHGLRRALTNNEFFLVYQPLVHIGNKKILGVEALLRWNKEDEGMISPAEFIPIAEETGMILPIGEWVLREACLQGLSWHEQGFSDLLISVNISVRQLLEESFIERVESILSETEFPPTSLELEITESTTMQNMEEALPILNALRAKGIRISVDDFGTGYSSLTYLRHLPVDTLKIDKMFIDDILTDSKAGAIVKTIIDMGHNLDFYVIAEGIETGEQINFLVEQGCIYGQGYHLYKPLHADELQRQLHKNVVMT</sequence>
<keyword evidence="1" id="KW-0175">Coiled coil</keyword>
<dbReference type="InterPro" id="IPR000160">
    <property type="entry name" value="GGDEF_dom"/>
</dbReference>
<accession>A0A160IPH6</accession>
<evidence type="ECO:0000256" key="2">
    <source>
        <dbReference type="SAM" id="Phobius"/>
    </source>
</evidence>
<dbReference type="InterPro" id="IPR043128">
    <property type="entry name" value="Rev_trsase/Diguanyl_cyclase"/>
</dbReference>
<dbReference type="InterPro" id="IPR029787">
    <property type="entry name" value="Nucleotide_cyclase"/>
</dbReference>